<protein>
    <submittedName>
        <fullName evidence="1">Uncharacterized protein</fullName>
    </submittedName>
</protein>
<name>A0A7S2TTZ9_9EUKA</name>
<accession>A0A7S2TTZ9</accession>
<organism evidence="1">
    <name type="scientific">Lotharella oceanica</name>
    <dbReference type="NCBI Taxonomy" id="641309"/>
    <lineage>
        <taxon>Eukaryota</taxon>
        <taxon>Sar</taxon>
        <taxon>Rhizaria</taxon>
        <taxon>Cercozoa</taxon>
        <taxon>Chlorarachniophyceae</taxon>
        <taxon>Lotharella</taxon>
    </lineage>
</organism>
<gene>
    <name evidence="1" type="ORF">LSP00402_LOCUS12548</name>
</gene>
<proteinExistence type="predicted"/>
<sequence length="222" mass="24051">MFQPRGYKFGFLENRDKEASCSVAGDGRGRKVDSGDRSFERAREHRAKAKGGDCLVLKFRFNAGLDAVSGCACTEYVRSQLSRSLPEAKWKIVSIASVSDSTLVSTVVHIAREGAVTQPEAALKRLANLSHPTYGDVEMVRSVSDSAQLAAPAASRIYISYGFKSRSAAVRLYAKLRPSSVFSIAHNNRRTLVRVIKVFMHHMSTAASTAADACSSGSVARC</sequence>
<reference evidence="1" key="1">
    <citation type="submission" date="2021-01" db="EMBL/GenBank/DDBJ databases">
        <authorList>
            <person name="Corre E."/>
            <person name="Pelletier E."/>
            <person name="Niang G."/>
            <person name="Scheremetjew M."/>
            <person name="Finn R."/>
            <person name="Kale V."/>
            <person name="Holt S."/>
            <person name="Cochrane G."/>
            <person name="Meng A."/>
            <person name="Brown T."/>
            <person name="Cohen L."/>
        </authorList>
    </citation>
    <scope>NUCLEOTIDE SEQUENCE</scope>
    <source>
        <strain evidence="1">CCMP622</strain>
    </source>
</reference>
<evidence type="ECO:0000313" key="1">
    <source>
        <dbReference type="EMBL" id="CAD9768568.1"/>
    </source>
</evidence>
<dbReference type="AlphaFoldDB" id="A0A7S2TTZ9"/>
<dbReference type="EMBL" id="HBHP01020205">
    <property type="protein sequence ID" value="CAD9768568.1"/>
    <property type="molecule type" value="Transcribed_RNA"/>
</dbReference>